<dbReference type="InterPro" id="IPR036397">
    <property type="entry name" value="RNaseH_sf"/>
</dbReference>
<feature type="compositionally biased region" description="Polar residues" evidence="1">
    <location>
        <begin position="422"/>
        <end position="435"/>
    </location>
</feature>
<evidence type="ECO:0000313" key="4">
    <source>
        <dbReference type="Proteomes" id="UP000429607"/>
    </source>
</evidence>
<dbReference type="InterPro" id="IPR012337">
    <property type="entry name" value="RNaseH-like_sf"/>
</dbReference>
<feature type="region of interest" description="Disordered" evidence="1">
    <location>
        <begin position="298"/>
        <end position="367"/>
    </location>
</feature>
<dbReference type="Gene3D" id="3.30.420.10">
    <property type="entry name" value="Ribonuclease H-like superfamily/Ribonuclease H"/>
    <property type="match status" value="1"/>
</dbReference>
<dbReference type="Pfam" id="PF24626">
    <property type="entry name" value="SH3_Tf2-1"/>
    <property type="match status" value="1"/>
</dbReference>
<dbReference type="InterPro" id="IPR001584">
    <property type="entry name" value="Integrase_cat-core"/>
</dbReference>
<evidence type="ECO:0000313" key="3">
    <source>
        <dbReference type="EMBL" id="KAE9039500.1"/>
    </source>
</evidence>
<accession>A0A6A3N786</accession>
<gene>
    <name evidence="3" type="ORF">PR001_g7482</name>
</gene>
<feature type="region of interest" description="Disordered" evidence="1">
    <location>
        <begin position="412"/>
        <end position="442"/>
    </location>
</feature>
<reference evidence="3 4" key="1">
    <citation type="submission" date="2018-09" db="EMBL/GenBank/DDBJ databases">
        <title>Genomic investigation of the strawberry pathogen Phytophthora fragariae indicates pathogenicity is determined by transcriptional variation in three key races.</title>
        <authorList>
            <person name="Adams T.M."/>
            <person name="Armitage A.D."/>
            <person name="Sobczyk M.K."/>
            <person name="Bates H.J."/>
            <person name="Dunwell J.M."/>
            <person name="Nellist C.F."/>
            <person name="Harrison R.J."/>
        </authorList>
    </citation>
    <scope>NUCLEOTIDE SEQUENCE [LARGE SCALE GENOMIC DNA]</scope>
    <source>
        <strain evidence="3 4">SCRP249</strain>
    </source>
</reference>
<name>A0A6A3N786_9STRA</name>
<dbReference type="SUPFAM" id="SSF53098">
    <property type="entry name" value="Ribonuclease H-like"/>
    <property type="match status" value="1"/>
</dbReference>
<evidence type="ECO:0000256" key="1">
    <source>
        <dbReference type="SAM" id="MobiDB-lite"/>
    </source>
</evidence>
<protein>
    <recommendedName>
        <fullName evidence="2">Integrase catalytic domain-containing protein</fullName>
    </recommendedName>
</protein>
<feature type="compositionally biased region" description="Basic and acidic residues" evidence="1">
    <location>
        <begin position="212"/>
        <end position="221"/>
    </location>
</feature>
<dbReference type="Proteomes" id="UP000429607">
    <property type="component" value="Unassembled WGS sequence"/>
</dbReference>
<dbReference type="EMBL" id="QXFV01000374">
    <property type="protein sequence ID" value="KAE9039500.1"/>
    <property type="molecule type" value="Genomic_DNA"/>
</dbReference>
<dbReference type="InterPro" id="IPR056924">
    <property type="entry name" value="SH3_Tf2-1"/>
</dbReference>
<sequence>MDFIFELPADTRGHTGILVFVCRLSEMVRLAAVRKSVTAPQTAQLFVNNVFRHHGLPEAFVRDRDPRFVSHFWQHLFRLLGTKLDMSTADHPQTDGQTERVNRVLEDIFRSVCAAVPTTSSTLLPQVEFALKNAVHSSTGFTPFYVNGLRHPRTPLTLPPASNLGRGEAIAEGPRGLKGIRTSVKRNLLSFIETGEAVRQRVRDAMASAQDTQKEQSDHQGRTNTQVFEVGDQVLLNAKNLPTQAVSAGGSTKLRPCFVGPFTVIWVHGHAYTLDLPSSMATHPTFYVGLFKPYRPTGADDPVEPAASQSTAGRHSPSSERAPPTEAGQEQEQEQEQEPEREHEPIRGVPPGPPSDPHGHTELESSRAVPQAVDVVTNPLRQGPDAVSQTVQVQADFLKLLQADLRILGASAKRHHLGPLAIQQSLTARRPSSSGREPVGRS</sequence>
<dbReference type="GO" id="GO:0015074">
    <property type="term" value="P:DNA integration"/>
    <property type="evidence" value="ECO:0007669"/>
    <property type="project" value="InterPro"/>
</dbReference>
<evidence type="ECO:0000259" key="2">
    <source>
        <dbReference type="PROSITE" id="PS50994"/>
    </source>
</evidence>
<dbReference type="PANTHER" id="PTHR37984:SF5">
    <property type="entry name" value="PROTEIN NYNRIN-LIKE"/>
    <property type="match status" value="1"/>
</dbReference>
<dbReference type="PROSITE" id="PS50994">
    <property type="entry name" value="INTEGRASE"/>
    <property type="match status" value="1"/>
</dbReference>
<dbReference type="AlphaFoldDB" id="A0A6A3N786"/>
<dbReference type="PANTHER" id="PTHR37984">
    <property type="entry name" value="PROTEIN CBG26694"/>
    <property type="match status" value="1"/>
</dbReference>
<dbReference type="GO" id="GO:0003676">
    <property type="term" value="F:nucleic acid binding"/>
    <property type="evidence" value="ECO:0007669"/>
    <property type="project" value="InterPro"/>
</dbReference>
<feature type="domain" description="Integrase catalytic" evidence="2">
    <location>
        <begin position="1"/>
        <end position="151"/>
    </location>
</feature>
<comment type="caution">
    <text evidence="3">The sequence shown here is derived from an EMBL/GenBank/DDBJ whole genome shotgun (WGS) entry which is preliminary data.</text>
</comment>
<feature type="region of interest" description="Disordered" evidence="1">
    <location>
        <begin position="204"/>
        <end position="224"/>
    </location>
</feature>
<organism evidence="3 4">
    <name type="scientific">Phytophthora rubi</name>
    <dbReference type="NCBI Taxonomy" id="129364"/>
    <lineage>
        <taxon>Eukaryota</taxon>
        <taxon>Sar</taxon>
        <taxon>Stramenopiles</taxon>
        <taxon>Oomycota</taxon>
        <taxon>Peronosporomycetes</taxon>
        <taxon>Peronosporales</taxon>
        <taxon>Peronosporaceae</taxon>
        <taxon>Phytophthora</taxon>
    </lineage>
</organism>
<dbReference type="InterPro" id="IPR050951">
    <property type="entry name" value="Retrovirus_Pol_polyprotein"/>
</dbReference>
<proteinExistence type="predicted"/>